<feature type="compositionally biased region" description="Polar residues" evidence="1">
    <location>
        <begin position="409"/>
        <end position="427"/>
    </location>
</feature>
<gene>
    <name evidence="2" type="ORF">RSOLAG22IIIB_08271</name>
</gene>
<name>A0A0K6FRY0_9AGAM</name>
<dbReference type="AlphaFoldDB" id="A0A0K6FRY0"/>
<evidence type="ECO:0000256" key="1">
    <source>
        <dbReference type="SAM" id="MobiDB-lite"/>
    </source>
</evidence>
<keyword evidence="3" id="KW-1185">Reference proteome</keyword>
<dbReference type="Proteomes" id="UP000044841">
    <property type="component" value="Unassembled WGS sequence"/>
</dbReference>
<feature type="compositionally biased region" description="Polar residues" evidence="1">
    <location>
        <begin position="49"/>
        <end position="62"/>
    </location>
</feature>
<organism evidence="2 3">
    <name type="scientific">Rhizoctonia solani</name>
    <dbReference type="NCBI Taxonomy" id="456999"/>
    <lineage>
        <taxon>Eukaryota</taxon>
        <taxon>Fungi</taxon>
        <taxon>Dikarya</taxon>
        <taxon>Basidiomycota</taxon>
        <taxon>Agaricomycotina</taxon>
        <taxon>Agaricomycetes</taxon>
        <taxon>Cantharellales</taxon>
        <taxon>Ceratobasidiaceae</taxon>
        <taxon>Rhizoctonia</taxon>
    </lineage>
</organism>
<feature type="region of interest" description="Disordered" evidence="1">
    <location>
        <begin position="393"/>
        <end position="454"/>
    </location>
</feature>
<evidence type="ECO:0000313" key="2">
    <source>
        <dbReference type="EMBL" id="CUA69020.1"/>
    </source>
</evidence>
<reference evidence="2 3" key="1">
    <citation type="submission" date="2015-07" db="EMBL/GenBank/DDBJ databases">
        <authorList>
            <person name="Noorani M."/>
        </authorList>
    </citation>
    <scope>NUCLEOTIDE SEQUENCE [LARGE SCALE GENOMIC DNA]</scope>
    <source>
        <strain evidence="2">BBA 69670</strain>
    </source>
</reference>
<evidence type="ECO:0008006" key="4">
    <source>
        <dbReference type="Google" id="ProtNLM"/>
    </source>
</evidence>
<accession>A0A0K6FRY0</accession>
<proteinExistence type="predicted"/>
<feature type="region of interest" description="Disordered" evidence="1">
    <location>
        <begin position="25"/>
        <end position="62"/>
    </location>
</feature>
<sequence length="545" mass="58082">MAVLTSPSCVEHFVQGHHDITKLRSGLSAHNPSADSPHRPMRGHRDTLSPASSNSTPSQRSSLIHYSQKEQISHCLEQYQALAREGLDSHSAREAAFWCCLGLGAVACSQFSPAQQAPLSAESRAGSSHSLDTVSDSGFAPSFDTGARHCLSLDDPDVENSITNLVGGLAGVFASGLLSTANGPHGLSLPDLSQDFVPVLARFSLVQNQWVENILALAAKISTQLLSVLQSDCGAPNSILNYWALCLKFVLSSSENDIPASNELRRQLLNDPPHCLTEPARSYIITIPSQGGALSLTPFPTLDSSPKSPHMATRFHHRTRSRAASLMSHTSLRSFSSVRSLGGLSAKSPATMSLSFDFGAAENPSPSGSFATRSPSSALRTLDLLAENLRVRPRAREPLSPDNGHFVTVPNSPLKRTTLPRSLSNDPLNGKGKGKENAGQLPREGLRPGTANLSVRTGTRFAVTSPPTPSGLGRSALPLPKLDPVLAALEKSSKLKSKSVCLNCKKKGDNYPCCPRCGEAWCSRECRVEANKGGKHVCKRAVSVA</sequence>
<protein>
    <recommendedName>
        <fullName evidence="4">HIT-type domain-containing protein</fullName>
    </recommendedName>
</protein>
<evidence type="ECO:0000313" key="3">
    <source>
        <dbReference type="Proteomes" id="UP000044841"/>
    </source>
</evidence>
<dbReference type="EMBL" id="CYGV01000646">
    <property type="protein sequence ID" value="CUA69020.1"/>
    <property type="molecule type" value="Genomic_DNA"/>
</dbReference>